<protein>
    <recommendedName>
        <fullName evidence="4">Integral inner membrane protein</fullName>
    </recommendedName>
</protein>
<dbReference type="STRING" id="333138.LQ50_03005"/>
<dbReference type="AlphaFoldDB" id="A0A0B0INM5"/>
<feature type="transmembrane region" description="Helical" evidence="1">
    <location>
        <begin position="81"/>
        <end position="103"/>
    </location>
</feature>
<feature type="transmembrane region" description="Helical" evidence="1">
    <location>
        <begin position="123"/>
        <end position="141"/>
    </location>
</feature>
<sequence>MSQYKEDFLLQLEKELERHPRRDEIILEFDDYIEQKLTELLLTGVNETNAYQMIMKEIGQPEQLALQFNEKNLVPSMVQKYSILVNYSLFMLGILITILYYFFGSSFMELLWNSLVSQKWMILSLYMFLWSYLGFLIGKNYGYTGEPFIRNILKLLLVPNFLFMILVLYMEPLQKWFSPFITPTFITVCIIVTFLFYPISKASFKLGIIKGM</sequence>
<dbReference type="eggNOG" id="ENOG502ZB4Y">
    <property type="taxonomic scope" value="Bacteria"/>
</dbReference>
<reference evidence="2 3" key="1">
    <citation type="submission" date="2014-09" db="EMBL/GenBank/DDBJ databases">
        <title>Genome sequencing and annotation of Bacillus Okhensis strain Kh10-101T.</title>
        <authorList>
            <person name="Prakash J.S."/>
        </authorList>
    </citation>
    <scope>NUCLEOTIDE SEQUENCE [LARGE SCALE GENOMIC DNA]</scope>
    <source>
        <strain evidence="3">Kh10-101T</strain>
    </source>
</reference>
<name>A0A0B0INM5_9BACI</name>
<keyword evidence="1" id="KW-0472">Membrane</keyword>
<gene>
    <name evidence="2" type="ORF">LQ50_03005</name>
</gene>
<dbReference type="RefSeq" id="WP_034625902.1">
    <property type="nucleotide sequence ID" value="NZ_JRJU01000002.1"/>
</dbReference>
<proteinExistence type="predicted"/>
<feature type="transmembrane region" description="Helical" evidence="1">
    <location>
        <begin position="176"/>
        <end position="197"/>
    </location>
</feature>
<dbReference type="OrthoDB" id="2705958at2"/>
<evidence type="ECO:0000313" key="2">
    <source>
        <dbReference type="EMBL" id="KHF41684.1"/>
    </source>
</evidence>
<accession>A0A0B0INM5</accession>
<dbReference type="EMBL" id="JRJU01000002">
    <property type="protein sequence ID" value="KHF41684.1"/>
    <property type="molecule type" value="Genomic_DNA"/>
</dbReference>
<evidence type="ECO:0000313" key="3">
    <source>
        <dbReference type="Proteomes" id="UP000030832"/>
    </source>
</evidence>
<keyword evidence="1" id="KW-1133">Transmembrane helix</keyword>
<keyword evidence="1" id="KW-0812">Transmembrane</keyword>
<keyword evidence="3" id="KW-1185">Reference proteome</keyword>
<feature type="transmembrane region" description="Helical" evidence="1">
    <location>
        <begin position="153"/>
        <end position="170"/>
    </location>
</feature>
<organism evidence="2 3">
    <name type="scientific">Halalkalibacter okhensis</name>
    <dbReference type="NCBI Taxonomy" id="333138"/>
    <lineage>
        <taxon>Bacteria</taxon>
        <taxon>Bacillati</taxon>
        <taxon>Bacillota</taxon>
        <taxon>Bacilli</taxon>
        <taxon>Bacillales</taxon>
        <taxon>Bacillaceae</taxon>
        <taxon>Halalkalibacter</taxon>
    </lineage>
</organism>
<dbReference type="Proteomes" id="UP000030832">
    <property type="component" value="Unassembled WGS sequence"/>
</dbReference>
<comment type="caution">
    <text evidence="2">The sequence shown here is derived from an EMBL/GenBank/DDBJ whole genome shotgun (WGS) entry which is preliminary data.</text>
</comment>
<evidence type="ECO:0008006" key="4">
    <source>
        <dbReference type="Google" id="ProtNLM"/>
    </source>
</evidence>
<evidence type="ECO:0000256" key="1">
    <source>
        <dbReference type="SAM" id="Phobius"/>
    </source>
</evidence>